<evidence type="ECO:0000313" key="2">
    <source>
        <dbReference type="EMBL" id="CAA9590557.1"/>
    </source>
</evidence>
<name>A0A6N3IPI6_9BACT</name>
<evidence type="ECO:0000256" key="1">
    <source>
        <dbReference type="SAM" id="MobiDB-lite"/>
    </source>
</evidence>
<dbReference type="EMBL" id="CADCWN010000407">
    <property type="protein sequence ID" value="CAA9590557.1"/>
    <property type="molecule type" value="Genomic_DNA"/>
</dbReference>
<dbReference type="AlphaFoldDB" id="A0A6N3IPI6"/>
<organism evidence="2">
    <name type="scientific">uncultured Thermomicrobiales bacterium</name>
    <dbReference type="NCBI Taxonomy" id="1645740"/>
    <lineage>
        <taxon>Bacteria</taxon>
        <taxon>Pseudomonadati</taxon>
        <taxon>Thermomicrobiota</taxon>
        <taxon>Thermomicrobia</taxon>
        <taxon>Thermomicrobiales</taxon>
        <taxon>environmental samples</taxon>
    </lineage>
</organism>
<sequence length="62" mass="6436">DHRFDGRRAQRQASGVVAEQWNAIAAARPRAGGALPPGGRVGLDDREEADARGGGVREGDGV</sequence>
<accession>A0A6N3IPI6</accession>
<feature type="compositionally biased region" description="Basic and acidic residues" evidence="1">
    <location>
        <begin position="49"/>
        <end position="62"/>
    </location>
</feature>
<feature type="region of interest" description="Disordered" evidence="1">
    <location>
        <begin position="28"/>
        <end position="62"/>
    </location>
</feature>
<gene>
    <name evidence="2" type="ORF">AVDCRST_MAG18-5053</name>
</gene>
<proteinExistence type="predicted"/>
<feature type="non-terminal residue" evidence="2">
    <location>
        <position position="62"/>
    </location>
</feature>
<feature type="non-terminal residue" evidence="2">
    <location>
        <position position="1"/>
    </location>
</feature>
<reference evidence="2" key="1">
    <citation type="submission" date="2020-02" db="EMBL/GenBank/DDBJ databases">
        <authorList>
            <person name="Meier V. D."/>
        </authorList>
    </citation>
    <scope>NUCLEOTIDE SEQUENCE</scope>
    <source>
        <strain evidence="2">AVDCRST_MAG18</strain>
    </source>
</reference>
<protein>
    <submittedName>
        <fullName evidence="2">Uncharacterized protein</fullName>
    </submittedName>
</protein>